<name>A0AAV4P4S0_9ARAC</name>
<dbReference type="EMBL" id="BPLQ01002306">
    <property type="protein sequence ID" value="GIX91191.1"/>
    <property type="molecule type" value="Genomic_DNA"/>
</dbReference>
<organism evidence="1 2">
    <name type="scientific">Caerostris darwini</name>
    <dbReference type="NCBI Taxonomy" id="1538125"/>
    <lineage>
        <taxon>Eukaryota</taxon>
        <taxon>Metazoa</taxon>
        <taxon>Ecdysozoa</taxon>
        <taxon>Arthropoda</taxon>
        <taxon>Chelicerata</taxon>
        <taxon>Arachnida</taxon>
        <taxon>Araneae</taxon>
        <taxon>Araneomorphae</taxon>
        <taxon>Entelegynae</taxon>
        <taxon>Araneoidea</taxon>
        <taxon>Araneidae</taxon>
        <taxon>Caerostris</taxon>
    </lineage>
</organism>
<reference evidence="1 2" key="1">
    <citation type="submission" date="2021-06" db="EMBL/GenBank/DDBJ databases">
        <title>Caerostris darwini draft genome.</title>
        <authorList>
            <person name="Kono N."/>
            <person name="Arakawa K."/>
        </authorList>
    </citation>
    <scope>NUCLEOTIDE SEQUENCE [LARGE SCALE GENOMIC DNA]</scope>
</reference>
<evidence type="ECO:0000313" key="1">
    <source>
        <dbReference type="EMBL" id="GIX91191.1"/>
    </source>
</evidence>
<dbReference type="AlphaFoldDB" id="A0AAV4P4S0"/>
<protein>
    <submittedName>
        <fullName evidence="1">Uncharacterized protein</fullName>
    </submittedName>
</protein>
<evidence type="ECO:0000313" key="2">
    <source>
        <dbReference type="Proteomes" id="UP001054837"/>
    </source>
</evidence>
<keyword evidence="2" id="KW-1185">Reference proteome</keyword>
<sequence length="141" mass="16109">MHSCRELFILSPPLSTLLSGKIKTRGRRIQKAVLPEARDVTLTSNRRHPRRRWVGGGMPVGLKLEPALCKRERGVLKSAFAENKKTLLSIFKHTKHLQSIPSIFKAYQASSKHTYQELQLRWANKQRVFVPESNPSPISIE</sequence>
<comment type="caution">
    <text evidence="1">The sequence shown here is derived from an EMBL/GenBank/DDBJ whole genome shotgun (WGS) entry which is preliminary data.</text>
</comment>
<proteinExistence type="predicted"/>
<gene>
    <name evidence="1" type="ORF">CDAR_211451</name>
</gene>
<accession>A0AAV4P4S0</accession>
<dbReference type="Proteomes" id="UP001054837">
    <property type="component" value="Unassembled WGS sequence"/>
</dbReference>